<evidence type="ECO:0000313" key="4">
    <source>
        <dbReference type="EMBL" id="QPJ60877.1"/>
    </source>
</evidence>
<dbReference type="InterPro" id="IPR019734">
    <property type="entry name" value="TPR_rpt"/>
</dbReference>
<feature type="repeat" description="TPR" evidence="3">
    <location>
        <begin position="146"/>
        <end position="179"/>
    </location>
</feature>
<dbReference type="Pfam" id="PF07719">
    <property type="entry name" value="TPR_2"/>
    <property type="match status" value="2"/>
</dbReference>
<evidence type="ECO:0000313" key="5">
    <source>
        <dbReference type="Proteomes" id="UP000594688"/>
    </source>
</evidence>
<reference evidence="4 5" key="1">
    <citation type="submission" date="2020-02" db="EMBL/GenBank/DDBJ databases">
        <title>Genomic and physiological characterization of two novel Nitrospinaceae genera.</title>
        <authorList>
            <person name="Mueller A.J."/>
            <person name="Jung M.-Y."/>
            <person name="Strachan C.R."/>
            <person name="Herbold C.W."/>
            <person name="Kirkegaard R.H."/>
            <person name="Daims H."/>
        </authorList>
    </citation>
    <scope>NUCLEOTIDE SEQUENCE [LARGE SCALE GENOMIC DNA]</scope>
    <source>
        <strain evidence="4">EB</strain>
    </source>
</reference>
<dbReference type="PROSITE" id="PS51257">
    <property type="entry name" value="PROKAR_LIPOPROTEIN"/>
    <property type="match status" value="1"/>
</dbReference>
<protein>
    <submittedName>
        <fullName evidence="4">Tetratricopeptide repeat protein</fullName>
    </submittedName>
</protein>
<dbReference type="PROSITE" id="PS50005">
    <property type="entry name" value="TPR"/>
    <property type="match status" value="3"/>
</dbReference>
<dbReference type="SMART" id="SM00028">
    <property type="entry name" value="TPR"/>
    <property type="match status" value="6"/>
</dbReference>
<dbReference type="AlphaFoldDB" id="A0A7T0BUV7"/>
<sequence length="267" mass="31051">MGPHRNIFGYISRIGLTGVLFLALLLTGCSSTPDREESQDLARKSYEEAISLQSLKMYDEMTAKLREAVKWDPEETLYQMTLANALFFQEKLDEAEKHYKESIKINPQLTDGYRQLGRLYMQRGDWTNAQIYLEDAISRPGLSQPHELYNWLAVTYYAQGKFSDAEQKWQEALKIKENHQIRLNLARAYRDNELFDLAQESLEKALEVKPKSARAHYELAQLYLKKRDFGKARDSFNKVIRLDPLSEMSKSSRKYLELMPPGPKNGR</sequence>
<feature type="repeat" description="TPR" evidence="3">
    <location>
        <begin position="76"/>
        <end position="109"/>
    </location>
</feature>
<keyword evidence="2 3" id="KW-0802">TPR repeat</keyword>
<dbReference type="Pfam" id="PF13432">
    <property type="entry name" value="TPR_16"/>
    <property type="match status" value="1"/>
</dbReference>
<dbReference type="EMBL" id="CP048685">
    <property type="protein sequence ID" value="QPJ60877.1"/>
    <property type="molecule type" value="Genomic_DNA"/>
</dbReference>
<proteinExistence type="predicted"/>
<dbReference type="PANTHER" id="PTHR45586:SF1">
    <property type="entry name" value="LIPOPOLYSACCHARIDE ASSEMBLY PROTEIN B"/>
    <property type="match status" value="1"/>
</dbReference>
<dbReference type="PANTHER" id="PTHR45586">
    <property type="entry name" value="TPR REPEAT-CONTAINING PROTEIN PA4667"/>
    <property type="match status" value="1"/>
</dbReference>
<dbReference type="KEGG" id="nli:G3M70_02830"/>
<feature type="repeat" description="TPR" evidence="3">
    <location>
        <begin position="213"/>
        <end position="246"/>
    </location>
</feature>
<dbReference type="InterPro" id="IPR013105">
    <property type="entry name" value="TPR_2"/>
</dbReference>
<dbReference type="SUPFAM" id="SSF48452">
    <property type="entry name" value="TPR-like"/>
    <property type="match status" value="1"/>
</dbReference>
<dbReference type="Pfam" id="PF13176">
    <property type="entry name" value="TPR_7"/>
    <property type="match status" value="1"/>
</dbReference>
<organism evidence="4 5">
    <name type="scientific">Candidatus Nitronauta litoralis</name>
    <dbReference type="NCBI Taxonomy" id="2705533"/>
    <lineage>
        <taxon>Bacteria</taxon>
        <taxon>Pseudomonadati</taxon>
        <taxon>Nitrospinota/Tectimicrobiota group</taxon>
        <taxon>Nitrospinota</taxon>
        <taxon>Nitrospinia</taxon>
        <taxon>Nitrospinales</taxon>
        <taxon>Nitrospinaceae</taxon>
        <taxon>Candidatus Nitronauta</taxon>
    </lineage>
</organism>
<dbReference type="PROSITE" id="PS50293">
    <property type="entry name" value="TPR_REGION"/>
    <property type="match status" value="1"/>
</dbReference>
<evidence type="ECO:0000256" key="2">
    <source>
        <dbReference type="ARBA" id="ARBA00022803"/>
    </source>
</evidence>
<evidence type="ECO:0000256" key="1">
    <source>
        <dbReference type="ARBA" id="ARBA00022737"/>
    </source>
</evidence>
<evidence type="ECO:0000256" key="3">
    <source>
        <dbReference type="PROSITE-ProRule" id="PRU00339"/>
    </source>
</evidence>
<dbReference type="Proteomes" id="UP000594688">
    <property type="component" value="Chromosome"/>
</dbReference>
<dbReference type="Gene3D" id="1.25.40.10">
    <property type="entry name" value="Tetratricopeptide repeat domain"/>
    <property type="match status" value="3"/>
</dbReference>
<gene>
    <name evidence="4" type="ORF">G3M70_02830</name>
</gene>
<dbReference type="InterPro" id="IPR011990">
    <property type="entry name" value="TPR-like_helical_dom_sf"/>
</dbReference>
<dbReference type="InterPro" id="IPR051012">
    <property type="entry name" value="CellSynth/LPSAsmb/PSIAsmb"/>
</dbReference>
<name>A0A7T0BUV7_9BACT</name>
<keyword evidence="1" id="KW-0677">Repeat</keyword>
<accession>A0A7T0BUV7</accession>